<gene>
    <name evidence="2" type="ORF">G6Z83_01245</name>
</gene>
<evidence type="ECO:0000313" key="3">
    <source>
        <dbReference type="Proteomes" id="UP000501676"/>
    </source>
</evidence>
<reference evidence="2 3" key="1">
    <citation type="submission" date="2020-02" db="EMBL/GenBank/DDBJ databases">
        <title>Complete genome sequences of six Lactobacillus iners strains isolated from the human vagina.</title>
        <authorList>
            <person name="France M.T."/>
            <person name="Rutt L."/>
            <person name="Narina S."/>
            <person name="Arbaugh S."/>
            <person name="Humphrys M.S."/>
            <person name="Ma B."/>
            <person name="Hayward M.R."/>
            <person name="Relman D."/>
            <person name="Kwon D.S."/>
            <person name="Ravel J."/>
        </authorList>
    </citation>
    <scope>NUCLEOTIDE SEQUENCE [LARGE SCALE GENOMIC DNA]</scope>
    <source>
        <strain evidence="2 3">C0210C1</strain>
    </source>
</reference>
<keyword evidence="1" id="KW-0472">Membrane</keyword>
<dbReference type="AlphaFoldDB" id="A0A6G7B8A5"/>
<keyword evidence="1" id="KW-1133">Transmembrane helix</keyword>
<accession>A0A6G7B8A5</accession>
<evidence type="ECO:0000256" key="1">
    <source>
        <dbReference type="SAM" id="Phobius"/>
    </source>
</evidence>
<feature type="transmembrane region" description="Helical" evidence="1">
    <location>
        <begin position="340"/>
        <end position="361"/>
    </location>
</feature>
<sequence length="398" mass="46516">MQKIANKRLNSNARKQIHYLALVFNDFFVLASLLIFGALMFWYAKSIQTWPRNLWYYSPLLALVFSISFGFGSLVTLFEHADQQFLLSLDDQLEFYLKPMLKYSMVLPTIILLLVGGIAFPFAFLRLAIHPINYLILLVDMLLLKHVQHLLQEHSLYFNDKLHYNTIAFTVIGYFLILLGIYQPLVLLAIIVVAMVYIIRQPLQGFNWNKAISKEAQRKDRIDNFYSMFTDVQDKKITISRRKYLDFLISRKKQTANMFLFQRILLRDPEYSNLLLRMIVFALLLIFIIQDYKLNTFLAAIVIFLTIYQLLPVANIYERNMMYHVQPISRSSRAVDLAKVLQKFILLQWLLISIGLVIASAGNLQSLLYILGLFVLTLILLYVYLPVKIGQTINKFKR</sequence>
<feature type="transmembrane region" description="Helical" evidence="1">
    <location>
        <begin position="105"/>
        <end position="125"/>
    </location>
</feature>
<keyword evidence="1" id="KW-0812">Transmembrane</keyword>
<name>A0A6G7B8A5_9LACO</name>
<protein>
    <submittedName>
        <fullName evidence="2">ABC transporter permease</fullName>
    </submittedName>
</protein>
<dbReference type="InterPro" id="IPR010288">
    <property type="entry name" value="EcsB_ABC"/>
</dbReference>
<evidence type="ECO:0000313" key="2">
    <source>
        <dbReference type="EMBL" id="QIH23394.1"/>
    </source>
</evidence>
<dbReference type="Pfam" id="PF05975">
    <property type="entry name" value="EcsB"/>
    <property type="match status" value="1"/>
</dbReference>
<feature type="transmembrane region" description="Helical" evidence="1">
    <location>
        <begin position="367"/>
        <end position="387"/>
    </location>
</feature>
<dbReference type="Proteomes" id="UP000501676">
    <property type="component" value="Chromosome"/>
</dbReference>
<feature type="transmembrane region" description="Helical" evidence="1">
    <location>
        <begin position="54"/>
        <end position="78"/>
    </location>
</feature>
<dbReference type="EMBL" id="CP049228">
    <property type="protein sequence ID" value="QIH23394.1"/>
    <property type="molecule type" value="Genomic_DNA"/>
</dbReference>
<proteinExistence type="predicted"/>
<feature type="transmembrane region" description="Helical" evidence="1">
    <location>
        <begin position="17"/>
        <end position="42"/>
    </location>
</feature>
<organism evidence="2 3">
    <name type="scientific">Lactobacillus iners</name>
    <dbReference type="NCBI Taxonomy" id="147802"/>
    <lineage>
        <taxon>Bacteria</taxon>
        <taxon>Bacillati</taxon>
        <taxon>Bacillota</taxon>
        <taxon>Bacilli</taxon>
        <taxon>Lactobacillales</taxon>
        <taxon>Lactobacillaceae</taxon>
        <taxon>Lactobacillus</taxon>
    </lineage>
</organism>
<dbReference type="PIRSF" id="PIRSF037259">
    <property type="entry name" value="EcsB_ABC"/>
    <property type="match status" value="1"/>
</dbReference>
<dbReference type="GO" id="GO:0016020">
    <property type="term" value="C:membrane"/>
    <property type="evidence" value="ECO:0007669"/>
    <property type="project" value="InterPro"/>
</dbReference>
<feature type="transmembrane region" description="Helical" evidence="1">
    <location>
        <begin position="296"/>
        <end position="317"/>
    </location>
</feature>
<dbReference type="RefSeq" id="WP_164823879.1">
    <property type="nucleotide sequence ID" value="NZ_CP049228.1"/>
</dbReference>
<feature type="transmembrane region" description="Helical" evidence="1">
    <location>
        <begin position="271"/>
        <end position="290"/>
    </location>
</feature>
<feature type="transmembrane region" description="Helical" evidence="1">
    <location>
        <begin position="171"/>
        <end position="199"/>
    </location>
</feature>